<reference evidence="1 2" key="1">
    <citation type="journal article" date="2019" name="Nat. Ecol. Evol.">
        <title>Megaphylogeny resolves global patterns of mushroom evolution.</title>
        <authorList>
            <person name="Varga T."/>
            <person name="Krizsan K."/>
            <person name="Foldi C."/>
            <person name="Dima B."/>
            <person name="Sanchez-Garcia M."/>
            <person name="Sanchez-Ramirez S."/>
            <person name="Szollosi G.J."/>
            <person name="Szarkandi J.G."/>
            <person name="Papp V."/>
            <person name="Albert L."/>
            <person name="Andreopoulos W."/>
            <person name="Angelini C."/>
            <person name="Antonin V."/>
            <person name="Barry K.W."/>
            <person name="Bougher N.L."/>
            <person name="Buchanan P."/>
            <person name="Buyck B."/>
            <person name="Bense V."/>
            <person name="Catcheside P."/>
            <person name="Chovatia M."/>
            <person name="Cooper J."/>
            <person name="Damon W."/>
            <person name="Desjardin D."/>
            <person name="Finy P."/>
            <person name="Geml J."/>
            <person name="Haridas S."/>
            <person name="Hughes K."/>
            <person name="Justo A."/>
            <person name="Karasinski D."/>
            <person name="Kautmanova I."/>
            <person name="Kiss B."/>
            <person name="Kocsube S."/>
            <person name="Kotiranta H."/>
            <person name="LaButti K.M."/>
            <person name="Lechner B.E."/>
            <person name="Liimatainen K."/>
            <person name="Lipzen A."/>
            <person name="Lukacs Z."/>
            <person name="Mihaltcheva S."/>
            <person name="Morgado L.N."/>
            <person name="Niskanen T."/>
            <person name="Noordeloos M.E."/>
            <person name="Ohm R.A."/>
            <person name="Ortiz-Santana B."/>
            <person name="Ovrebo C."/>
            <person name="Racz N."/>
            <person name="Riley R."/>
            <person name="Savchenko A."/>
            <person name="Shiryaev A."/>
            <person name="Soop K."/>
            <person name="Spirin V."/>
            <person name="Szebenyi C."/>
            <person name="Tomsovsky M."/>
            <person name="Tulloss R.E."/>
            <person name="Uehling J."/>
            <person name="Grigoriev I.V."/>
            <person name="Vagvolgyi C."/>
            <person name="Papp T."/>
            <person name="Martin F.M."/>
            <person name="Miettinen O."/>
            <person name="Hibbett D.S."/>
            <person name="Nagy L.G."/>
        </authorList>
    </citation>
    <scope>NUCLEOTIDE SEQUENCE [LARGE SCALE GENOMIC DNA]</scope>
    <source>
        <strain evidence="1 2">HHB13444</strain>
    </source>
</reference>
<proteinExistence type="predicted"/>
<dbReference type="InParanoid" id="A0A5C3NRJ2"/>
<keyword evidence="2" id="KW-1185">Reference proteome</keyword>
<dbReference type="EMBL" id="ML212132">
    <property type="protein sequence ID" value="TFK79197.1"/>
    <property type="molecule type" value="Genomic_DNA"/>
</dbReference>
<organism evidence="1 2">
    <name type="scientific">Polyporus arcularius HHB13444</name>
    <dbReference type="NCBI Taxonomy" id="1314778"/>
    <lineage>
        <taxon>Eukaryota</taxon>
        <taxon>Fungi</taxon>
        <taxon>Dikarya</taxon>
        <taxon>Basidiomycota</taxon>
        <taxon>Agaricomycotina</taxon>
        <taxon>Agaricomycetes</taxon>
        <taxon>Polyporales</taxon>
        <taxon>Polyporaceae</taxon>
        <taxon>Polyporus</taxon>
    </lineage>
</organism>
<evidence type="ECO:0000313" key="2">
    <source>
        <dbReference type="Proteomes" id="UP000308197"/>
    </source>
</evidence>
<protein>
    <submittedName>
        <fullName evidence="1">Uncharacterized protein</fullName>
    </submittedName>
</protein>
<gene>
    <name evidence="1" type="ORF">K466DRAFT_32058</name>
</gene>
<dbReference type="AlphaFoldDB" id="A0A5C3NRJ2"/>
<accession>A0A5C3NRJ2</accession>
<evidence type="ECO:0000313" key="1">
    <source>
        <dbReference type="EMBL" id="TFK79197.1"/>
    </source>
</evidence>
<sequence length="143" mass="15429">MPDRHTPSYTTTVPSMSLFRRCAMVPVPPPTVMHRHSMQLACTHLARMLIPSSVPSRMLALALVALRGGDGPQPALKAVDPCSIIRGSHPFAGRNRTMSAGALPLLLITYPPSPCEESRRVGRLQHCSALASSILLYHAPSTL</sequence>
<dbReference type="Proteomes" id="UP000308197">
    <property type="component" value="Unassembled WGS sequence"/>
</dbReference>
<name>A0A5C3NRJ2_9APHY</name>